<dbReference type="AlphaFoldDB" id="X1JWD2"/>
<organism evidence="2">
    <name type="scientific">marine sediment metagenome</name>
    <dbReference type="NCBI Taxonomy" id="412755"/>
    <lineage>
        <taxon>unclassified sequences</taxon>
        <taxon>metagenomes</taxon>
        <taxon>ecological metagenomes</taxon>
    </lineage>
</organism>
<proteinExistence type="predicted"/>
<sequence length="74" mass="8954">LKKTTISLFKKRKYVKRSKIGNRDVQNYKKRRCIYLITGLRVEVLSPKTLRYKNILLIMVSNFFFYCNINYVTI</sequence>
<keyword evidence="1" id="KW-0472">Membrane</keyword>
<accession>X1JWD2</accession>
<protein>
    <submittedName>
        <fullName evidence="2">Uncharacterized protein</fullName>
    </submittedName>
</protein>
<keyword evidence="1" id="KW-1133">Transmembrane helix</keyword>
<reference evidence="2" key="1">
    <citation type="journal article" date="2014" name="Front. Microbiol.">
        <title>High frequency of phylogenetically diverse reductive dehalogenase-homologous genes in deep subseafloor sedimentary metagenomes.</title>
        <authorList>
            <person name="Kawai M."/>
            <person name="Futagami T."/>
            <person name="Toyoda A."/>
            <person name="Takaki Y."/>
            <person name="Nishi S."/>
            <person name="Hori S."/>
            <person name="Arai W."/>
            <person name="Tsubouchi T."/>
            <person name="Morono Y."/>
            <person name="Uchiyama I."/>
            <person name="Ito T."/>
            <person name="Fujiyama A."/>
            <person name="Inagaki F."/>
            <person name="Takami H."/>
        </authorList>
    </citation>
    <scope>NUCLEOTIDE SEQUENCE</scope>
    <source>
        <strain evidence="2">Expedition CK06-06</strain>
    </source>
</reference>
<evidence type="ECO:0000313" key="2">
    <source>
        <dbReference type="EMBL" id="GAH82564.1"/>
    </source>
</evidence>
<gene>
    <name evidence="2" type="ORF">S03H2_57599</name>
</gene>
<comment type="caution">
    <text evidence="2">The sequence shown here is derived from an EMBL/GenBank/DDBJ whole genome shotgun (WGS) entry which is preliminary data.</text>
</comment>
<keyword evidence="1" id="KW-0812">Transmembrane</keyword>
<feature type="transmembrane region" description="Helical" evidence="1">
    <location>
        <begin position="55"/>
        <end position="73"/>
    </location>
</feature>
<dbReference type="EMBL" id="BARU01036932">
    <property type="protein sequence ID" value="GAH82564.1"/>
    <property type="molecule type" value="Genomic_DNA"/>
</dbReference>
<name>X1JWD2_9ZZZZ</name>
<feature type="non-terminal residue" evidence="2">
    <location>
        <position position="1"/>
    </location>
</feature>
<evidence type="ECO:0000256" key="1">
    <source>
        <dbReference type="SAM" id="Phobius"/>
    </source>
</evidence>